<dbReference type="InterPro" id="IPR004147">
    <property type="entry name" value="ABC1_dom"/>
</dbReference>
<dbReference type="STRING" id="877500.GCA_000935065_02371"/>
<dbReference type="InterPro" id="IPR011009">
    <property type="entry name" value="Kinase-like_dom_sf"/>
</dbReference>
<keyword evidence="4" id="KW-0830">Ubiquinone</keyword>
<feature type="transmembrane region" description="Helical" evidence="2">
    <location>
        <begin position="494"/>
        <end position="515"/>
    </location>
</feature>
<dbReference type="PANTHER" id="PTHR10566:SF113">
    <property type="entry name" value="PROTEIN ACTIVITY OF BC1 COMPLEX KINASE 7, CHLOROPLASTIC"/>
    <property type="match status" value="1"/>
</dbReference>
<sequence length="553" mass="63651">MIKISQAINNTKRFTQILSILSKNGFDDILRKLEKQGDFQIPVFHSKNNYSLSKNQRIRYTIEELGSTYIKLAQMLSTRPDLISLELAQEFEKLQDKVTPVDIKFITPIFKEEFGKELNEIFAQPLKLLATASIGQVYKGKLLSGEEVVVKVLKPNIKEIIKDDLEILKQLAFLFDDYFKNYGIHSIYTIVKEFENSIKNELNFKLEAMNINRFNSFFQNDKRIKVPKVYKEYSSSKIITMDFIEGIKVSKIEQLKQQNIDTKNVAKNGFALLCEQIFENRFFHADPHPGNILVTYDNKISFIDFGIMGTITKEEQKVLIELISNISSKDSEKVCLSILNMTNHPFELEINEFVKDMSVIINGYMYSDLKDINIKDLFNDVTIVIAKYNISFKNSYYLFFKSLSTIEGVGRMLDPDFNAVKNIKPIVIKFYKNQFSTKNLFEKIKKLPKEMIEFLDYTPKDLKEIFKLMKNGKFKVELEHAGLQKMEESIEKSFNRLTVSIIIASILIGSSLLLLAKTPPLVYDIPLFGIAGFSTAVIMGLVLAYSIYKGGKL</sequence>
<keyword evidence="2" id="KW-1133">Transmembrane helix</keyword>
<protein>
    <submittedName>
        <fullName evidence="4">Ubiquinone biosynthesis protein</fullName>
    </submittedName>
</protein>
<gene>
    <name evidence="4" type="ORF">CRV06_01765</name>
</gene>
<dbReference type="InterPro" id="IPR050154">
    <property type="entry name" value="UbiB_kinase"/>
</dbReference>
<dbReference type="GO" id="GO:0004672">
    <property type="term" value="F:protein kinase activity"/>
    <property type="evidence" value="ECO:0007669"/>
    <property type="project" value="InterPro"/>
</dbReference>
<evidence type="ECO:0000256" key="1">
    <source>
        <dbReference type="ARBA" id="ARBA00009670"/>
    </source>
</evidence>
<dbReference type="PANTHER" id="PTHR10566">
    <property type="entry name" value="CHAPERONE-ACTIVITY OF BC1 COMPLEX CABC1 -RELATED"/>
    <property type="match status" value="1"/>
</dbReference>
<dbReference type="Pfam" id="PF03109">
    <property type="entry name" value="ABC1"/>
    <property type="match status" value="1"/>
</dbReference>
<dbReference type="Proteomes" id="UP000290191">
    <property type="component" value="Unassembled WGS sequence"/>
</dbReference>
<dbReference type="InterPro" id="IPR000719">
    <property type="entry name" value="Prot_kinase_dom"/>
</dbReference>
<dbReference type="CDD" id="cd05121">
    <property type="entry name" value="ABC1_ADCK3-like"/>
    <property type="match status" value="1"/>
</dbReference>
<reference evidence="4 5" key="1">
    <citation type="submission" date="2017-10" db="EMBL/GenBank/DDBJ databases">
        <title>Genomics of the genus Arcobacter.</title>
        <authorList>
            <person name="Perez-Cataluna A."/>
            <person name="Figueras M.J."/>
        </authorList>
    </citation>
    <scope>NUCLEOTIDE SEQUENCE [LARGE SCALE GENOMIC DNA]</scope>
    <source>
        <strain evidence="4 5">DSM 24636</strain>
    </source>
</reference>
<dbReference type="SUPFAM" id="SSF56112">
    <property type="entry name" value="Protein kinase-like (PK-like)"/>
    <property type="match status" value="1"/>
</dbReference>
<evidence type="ECO:0000313" key="5">
    <source>
        <dbReference type="Proteomes" id="UP000290191"/>
    </source>
</evidence>
<comment type="similarity">
    <text evidence="1">Belongs to the protein kinase superfamily. ADCK protein kinase family.</text>
</comment>
<feature type="domain" description="Protein kinase" evidence="3">
    <location>
        <begin position="123"/>
        <end position="508"/>
    </location>
</feature>
<dbReference type="OrthoDB" id="9795390at2"/>
<evidence type="ECO:0000313" key="4">
    <source>
        <dbReference type="EMBL" id="RXJ64711.1"/>
    </source>
</evidence>
<evidence type="ECO:0000256" key="2">
    <source>
        <dbReference type="SAM" id="Phobius"/>
    </source>
</evidence>
<proteinExistence type="inferred from homology"/>
<dbReference type="Gene3D" id="1.10.510.10">
    <property type="entry name" value="Transferase(Phosphotransferase) domain 1"/>
    <property type="match status" value="1"/>
</dbReference>
<keyword evidence="5" id="KW-1185">Reference proteome</keyword>
<dbReference type="PROSITE" id="PS50011">
    <property type="entry name" value="PROTEIN_KINASE_DOM"/>
    <property type="match status" value="1"/>
</dbReference>
<dbReference type="AlphaFoldDB" id="A0A4Q0Y7X0"/>
<feature type="transmembrane region" description="Helical" evidence="2">
    <location>
        <begin position="527"/>
        <end position="548"/>
    </location>
</feature>
<organism evidence="4 5">
    <name type="scientific">Halarcobacter anaerophilus</name>
    <dbReference type="NCBI Taxonomy" id="877500"/>
    <lineage>
        <taxon>Bacteria</taxon>
        <taxon>Pseudomonadati</taxon>
        <taxon>Campylobacterota</taxon>
        <taxon>Epsilonproteobacteria</taxon>
        <taxon>Campylobacterales</taxon>
        <taxon>Arcobacteraceae</taxon>
        <taxon>Halarcobacter</taxon>
    </lineage>
</organism>
<evidence type="ECO:0000259" key="3">
    <source>
        <dbReference type="PROSITE" id="PS50011"/>
    </source>
</evidence>
<name>A0A4Q0Y7X0_9BACT</name>
<keyword evidence="2" id="KW-0812">Transmembrane</keyword>
<keyword evidence="2" id="KW-0472">Membrane</keyword>
<dbReference type="RefSeq" id="WP_129081085.1">
    <property type="nucleotide sequence ID" value="NZ_CP041070.1"/>
</dbReference>
<dbReference type="EMBL" id="PDKO01000001">
    <property type="protein sequence ID" value="RXJ64711.1"/>
    <property type="molecule type" value="Genomic_DNA"/>
</dbReference>
<dbReference type="GO" id="GO:0005524">
    <property type="term" value="F:ATP binding"/>
    <property type="evidence" value="ECO:0007669"/>
    <property type="project" value="InterPro"/>
</dbReference>
<comment type="caution">
    <text evidence="4">The sequence shown here is derived from an EMBL/GenBank/DDBJ whole genome shotgun (WGS) entry which is preliminary data.</text>
</comment>
<accession>A0A4Q0Y7X0</accession>